<dbReference type="AlphaFoldDB" id="A0A4C2A6V8"/>
<gene>
    <name evidence="1" type="ORF">EVAR_68102_1</name>
</gene>
<name>A0A4C2A6V8_EUMVA</name>
<sequence length="93" mass="10055">MLENIGENRIGIANTSEMNCSNDNILNRACITNCFDVHRARHRSIQTLGCPLPAPLQILGTQDVSTGLNLFSAPLHAPLRSNAARPAHSGHTQ</sequence>
<dbReference type="Proteomes" id="UP000299102">
    <property type="component" value="Unassembled WGS sequence"/>
</dbReference>
<organism evidence="1 2">
    <name type="scientific">Eumeta variegata</name>
    <name type="common">Bagworm moth</name>
    <name type="synonym">Eumeta japonica</name>
    <dbReference type="NCBI Taxonomy" id="151549"/>
    <lineage>
        <taxon>Eukaryota</taxon>
        <taxon>Metazoa</taxon>
        <taxon>Ecdysozoa</taxon>
        <taxon>Arthropoda</taxon>
        <taxon>Hexapoda</taxon>
        <taxon>Insecta</taxon>
        <taxon>Pterygota</taxon>
        <taxon>Neoptera</taxon>
        <taxon>Endopterygota</taxon>
        <taxon>Lepidoptera</taxon>
        <taxon>Glossata</taxon>
        <taxon>Ditrysia</taxon>
        <taxon>Tineoidea</taxon>
        <taxon>Psychidae</taxon>
        <taxon>Oiketicinae</taxon>
        <taxon>Eumeta</taxon>
    </lineage>
</organism>
<accession>A0A4C2A6V8</accession>
<keyword evidence="2" id="KW-1185">Reference proteome</keyword>
<comment type="caution">
    <text evidence="1">The sequence shown here is derived from an EMBL/GenBank/DDBJ whole genome shotgun (WGS) entry which is preliminary data.</text>
</comment>
<evidence type="ECO:0000313" key="2">
    <source>
        <dbReference type="Proteomes" id="UP000299102"/>
    </source>
</evidence>
<protein>
    <submittedName>
        <fullName evidence="1">Uncharacterized protein</fullName>
    </submittedName>
</protein>
<dbReference type="EMBL" id="BGZK01002700">
    <property type="protein sequence ID" value="GBP95920.1"/>
    <property type="molecule type" value="Genomic_DNA"/>
</dbReference>
<proteinExistence type="predicted"/>
<reference evidence="1 2" key="1">
    <citation type="journal article" date="2019" name="Commun. Biol.">
        <title>The bagworm genome reveals a unique fibroin gene that provides high tensile strength.</title>
        <authorList>
            <person name="Kono N."/>
            <person name="Nakamura H."/>
            <person name="Ohtoshi R."/>
            <person name="Tomita M."/>
            <person name="Numata K."/>
            <person name="Arakawa K."/>
        </authorList>
    </citation>
    <scope>NUCLEOTIDE SEQUENCE [LARGE SCALE GENOMIC DNA]</scope>
</reference>
<evidence type="ECO:0000313" key="1">
    <source>
        <dbReference type="EMBL" id="GBP95920.1"/>
    </source>
</evidence>